<evidence type="ECO:0000313" key="2">
    <source>
        <dbReference type="Proteomes" id="UP000273405"/>
    </source>
</evidence>
<feature type="non-terminal residue" evidence="1">
    <location>
        <position position="1"/>
    </location>
</feature>
<name>A0A3A8MLW7_9BACT</name>
<dbReference type="AlphaFoldDB" id="A0A3A8MLW7"/>
<comment type="caution">
    <text evidence="1">The sequence shown here is derived from an EMBL/GenBank/DDBJ whole genome shotgun (WGS) entry which is preliminary data.</text>
</comment>
<organism evidence="1 2">
    <name type="scientific">Corallococcus sicarius</name>
    <dbReference type="NCBI Taxonomy" id="2316726"/>
    <lineage>
        <taxon>Bacteria</taxon>
        <taxon>Pseudomonadati</taxon>
        <taxon>Myxococcota</taxon>
        <taxon>Myxococcia</taxon>
        <taxon>Myxococcales</taxon>
        <taxon>Cystobacterineae</taxon>
        <taxon>Myxococcaceae</taxon>
        <taxon>Corallococcus</taxon>
    </lineage>
</organism>
<dbReference type="Proteomes" id="UP000273405">
    <property type="component" value="Unassembled WGS sequence"/>
</dbReference>
<gene>
    <name evidence="1" type="ORF">D7X12_36590</name>
</gene>
<evidence type="ECO:0000313" key="1">
    <source>
        <dbReference type="EMBL" id="RKH33013.1"/>
    </source>
</evidence>
<keyword evidence="2" id="KW-1185">Reference proteome</keyword>
<proteinExistence type="predicted"/>
<dbReference type="EMBL" id="RAWG01000391">
    <property type="protein sequence ID" value="RKH33013.1"/>
    <property type="molecule type" value="Genomic_DNA"/>
</dbReference>
<reference evidence="2" key="1">
    <citation type="submission" date="2018-09" db="EMBL/GenBank/DDBJ databases">
        <authorList>
            <person name="Livingstone P.G."/>
            <person name="Whitworth D.E."/>
        </authorList>
    </citation>
    <scope>NUCLEOTIDE SEQUENCE [LARGE SCALE GENOMIC DNA]</scope>
    <source>
        <strain evidence="2">CA040B</strain>
    </source>
</reference>
<protein>
    <submittedName>
        <fullName evidence="1">Uncharacterized protein</fullName>
    </submittedName>
</protein>
<accession>A0A3A8MLW7</accession>
<sequence>AGAGVLAKAAEAANRAATMTVFMDGSGERHADAELHRLLCAVLEHPPCQPPVLNNFAGFPG</sequence>